<dbReference type="Pfam" id="PF12146">
    <property type="entry name" value="Hydrolase_4"/>
    <property type="match status" value="1"/>
</dbReference>
<protein>
    <submittedName>
        <fullName evidence="2">Alpha/beta hydrolase</fullName>
    </submittedName>
</protein>
<dbReference type="InterPro" id="IPR029058">
    <property type="entry name" value="AB_hydrolase_fold"/>
</dbReference>
<reference evidence="2 3" key="1">
    <citation type="submission" date="2018-12" db="EMBL/GenBank/DDBJ databases">
        <title>Hymenobacter gummosus sp. nov., isolated from a spring.</title>
        <authorList>
            <person name="Nie L."/>
        </authorList>
    </citation>
    <scope>NUCLEOTIDE SEQUENCE [LARGE SCALE GENOMIC DNA]</scope>
    <source>
        <strain evidence="2 3">KCTC 52166</strain>
    </source>
</reference>
<evidence type="ECO:0000313" key="2">
    <source>
        <dbReference type="EMBL" id="RTQ50169.1"/>
    </source>
</evidence>
<dbReference type="RefSeq" id="WP_126693219.1">
    <property type="nucleotide sequence ID" value="NZ_RXOF01000005.1"/>
</dbReference>
<proteinExistence type="predicted"/>
<dbReference type="Proteomes" id="UP000282184">
    <property type="component" value="Unassembled WGS sequence"/>
</dbReference>
<keyword evidence="2" id="KW-0378">Hydrolase</keyword>
<feature type="domain" description="Serine aminopeptidase S33" evidence="1">
    <location>
        <begin position="48"/>
        <end position="249"/>
    </location>
</feature>
<dbReference type="InterPro" id="IPR022742">
    <property type="entry name" value="Hydrolase_4"/>
</dbReference>
<accession>A0A431U3H2</accession>
<organism evidence="2 3">
    <name type="scientific">Hymenobacter gummosus</name>
    <dbReference type="NCBI Taxonomy" id="1776032"/>
    <lineage>
        <taxon>Bacteria</taxon>
        <taxon>Pseudomonadati</taxon>
        <taxon>Bacteroidota</taxon>
        <taxon>Cytophagia</taxon>
        <taxon>Cytophagales</taxon>
        <taxon>Hymenobacteraceae</taxon>
        <taxon>Hymenobacter</taxon>
    </lineage>
</organism>
<dbReference type="Gene3D" id="3.40.50.1820">
    <property type="entry name" value="alpha/beta hydrolase"/>
    <property type="match status" value="1"/>
</dbReference>
<dbReference type="InterPro" id="IPR051044">
    <property type="entry name" value="MAG_DAG_Lipase"/>
</dbReference>
<dbReference type="GO" id="GO:0016787">
    <property type="term" value="F:hydrolase activity"/>
    <property type="evidence" value="ECO:0007669"/>
    <property type="project" value="UniProtKB-KW"/>
</dbReference>
<name>A0A431U3H2_9BACT</name>
<sequence length="319" mass="36511">MDSSAYGPDVLGPDFEQLRIEQPADYEGPVVCTLVRPRPHVAPIRWRLAVLYVHGFTDYFFQRDMALQWEGRGFRFYALDLRKCGRSWLPHQRPHNVRDLREYFADLNAALAVMRGEGIERVVLFGHSTGGLTAALHAAAHPQAWEALVLNSPFLELNQPRLLREVVAPLVTRLGRLLPGLPVPNNLPTGYGQSLHRQYHGEWDYDLRWKPLKLFPVNAGWLRAIREGHRQVAAGLHVPVPVLVLHSARTVRQYAPFNDEYFEADGVLSANDIHRLAPRLGPRVTVQPIEGGMHDLMLSRPEVRRQVYEHIFRWMAPLF</sequence>
<comment type="caution">
    <text evidence="2">The sequence shown here is derived from an EMBL/GenBank/DDBJ whole genome shotgun (WGS) entry which is preliminary data.</text>
</comment>
<evidence type="ECO:0000313" key="3">
    <source>
        <dbReference type="Proteomes" id="UP000282184"/>
    </source>
</evidence>
<evidence type="ECO:0000259" key="1">
    <source>
        <dbReference type="Pfam" id="PF12146"/>
    </source>
</evidence>
<dbReference type="PANTHER" id="PTHR11614">
    <property type="entry name" value="PHOSPHOLIPASE-RELATED"/>
    <property type="match status" value="1"/>
</dbReference>
<dbReference type="OrthoDB" id="9801217at2"/>
<dbReference type="SUPFAM" id="SSF53474">
    <property type="entry name" value="alpha/beta-Hydrolases"/>
    <property type="match status" value="1"/>
</dbReference>
<dbReference type="EMBL" id="RXOF01000005">
    <property type="protein sequence ID" value="RTQ50169.1"/>
    <property type="molecule type" value="Genomic_DNA"/>
</dbReference>
<dbReference type="AlphaFoldDB" id="A0A431U3H2"/>
<keyword evidence="3" id="KW-1185">Reference proteome</keyword>
<gene>
    <name evidence="2" type="ORF">EJV47_11080</name>
</gene>